<accession>A0A2P6MS03</accession>
<evidence type="ECO:0000256" key="1">
    <source>
        <dbReference type="SAM" id="Phobius"/>
    </source>
</evidence>
<protein>
    <submittedName>
        <fullName evidence="2">Uncharacterized protein</fullName>
    </submittedName>
</protein>
<feature type="transmembrane region" description="Helical" evidence="1">
    <location>
        <begin position="77"/>
        <end position="100"/>
    </location>
</feature>
<dbReference type="EMBL" id="MDYQ01000463">
    <property type="protein sequence ID" value="PRP74477.1"/>
    <property type="molecule type" value="Genomic_DNA"/>
</dbReference>
<gene>
    <name evidence="2" type="ORF">PROFUN_06606</name>
</gene>
<keyword evidence="1" id="KW-0812">Transmembrane</keyword>
<dbReference type="AlphaFoldDB" id="A0A2P6MS03"/>
<name>A0A2P6MS03_9EUKA</name>
<comment type="caution">
    <text evidence="2">The sequence shown here is derived from an EMBL/GenBank/DDBJ whole genome shotgun (WGS) entry which is preliminary data.</text>
</comment>
<dbReference type="Proteomes" id="UP000241769">
    <property type="component" value="Unassembled WGS sequence"/>
</dbReference>
<evidence type="ECO:0000313" key="3">
    <source>
        <dbReference type="Proteomes" id="UP000241769"/>
    </source>
</evidence>
<proteinExistence type="predicted"/>
<reference evidence="2 3" key="1">
    <citation type="journal article" date="2018" name="Genome Biol. Evol.">
        <title>Multiple Roots of Fruiting Body Formation in Amoebozoa.</title>
        <authorList>
            <person name="Hillmann F."/>
            <person name="Forbes G."/>
            <person name="Novohradska S."/>
            <person name="Ferling I."/>
            <person name="Riege K."/>
            <person name="Groth M."/>
            <person name="Westermann M."/>
            <person name="Marz M."/>
            <person name="Spaller T."/>
            <person name="Winckler T."/>
            <person name="Schaap P."/>
            <person name="Glockner G."/>
        </authorList>
    </citation>
    <scope>NUCLEOTIDE SEQUENCE [LARGE SCALE GENOMIC DNA]</scope>
    <source>
        <strain evidence="2 3">Jena</strain>
    </source>
</reference>
<evidence type="ECO:0000313" key="2">
    <source>
        <dbReference type="EMBL" id="PRP74477.1"/>
    </source>
</evidence>
<organism evidence="2 3">
    <name type="scientific">Planoprotostelium fungivorum</name>
    <dbReference type="NCBI Taxonomy" id="1890364"/>
    <lineage>
        <taxon>Eukaryota</taxon>
        <taxon>Amoebozoa</taxon>
        <taxon>Evosea</taxon>
        <taxon>Variosea</taxon>
        <taxon>Cavosteliida</taxon>
        <taxon>Cavosteliaceae</taxon>
        <taxon>Planoprotostelium</taxon>
    </lineage>
</organism>
<keyword evidence="1" id="KW-0472">Membrane</keyword>
<keyword evidence="3" id="KW-1185">Reference proteome</keyword>
<keyword evidence="1" id="KW-1133">Transmembrane helix</keyword>
<dbReference type="InParanoid" id="A0A2P6MS03"/>
<sequence length="150" mass="16731">MTDPNLPTTRTRINGFNLTLAEKTWAQKELDAHPDLATTWNPETDVNLIDFIKQSATQSPPELTVFEDLGQSIHLDMLWAASSFSSLLSQLFLPVLTMYYKARMGFNTGITYLPLLHLLSNKFSSSTHSGPKAVKATGLVHKRGGRKKKN</sequence>